<dbReference type="Proteomes" id="UP001500956">
    <property type="component" value="Unassembled WGS sequence"/>
</dbReference>
<sequence>MMIDLAGSGFFQGLVVVVGLAFALTFLIVAILHWRRRRVFSSGVRGSGVVVRVEPTPVMNRYSLVERPTEMVTVATQAMPAGATPQKVPAGQYVVGQEVPVVQPAGRPHDVRLDRPDLEPAAWRVLGMAAMALAVPVIVVRFLADGA</sequence>
<keyword evidence="1" id="KW-0472">Membrane</keyword>
<organism evidence="2 3">
    <name type="scientific">Isoptericola chiayiensis</name>
    <dbReference type="NCBI Taxonomy" id="579446"/>
    <lineage>
        <taxon>Bacteria</taxon>
        <taxon>Bacillati</taxon>
        <taxon>Actinomycetota</taxon>
        <taxon>Actinomycetes</taxon>
        <taxon>Micrococcales</taxon>
        <taxon>Promicromonosporaceae</taxon>
        <taxon>Isoptericola</taxon>
    </lineage>
</organism>
<evidence type="ECO:0000313" key="3">
    <source>
        <dbReference type="Proteomes" id="UP001500956"/>
    </source>
</evidence>
<keyword evidence="1" id="KW-0812">Transmembrane</keyword>
<feature type="transmembrane region" description="Helical" evidence="1">
    <location>
        <begin position="12"/>
        <end position="32"/>
    </location>
</feature>
<evidence type="ECO:0000313" key="2">
    <source>
        <dbReference type="EMBL" id="GAA4725334.1"/>
    </source>
</evidence>
<evidence type="ECO:0008006" key="4">
    <source>
        <dbReference type="Google" id="ProtNLM"/>
    </source>
</evidence>
<gene>
    <name evidence="2" type="ORF">GCM10023216_14590</name>
</gene>
<dbReference type="RefSeq" id="WP_172153438.1">
    <property type="nucleotide sequence ID" value="NZ_BAABID010000007.1"/>
</dbReference>
<keyword evidence="3" id="KW-1185">Reference proteome</keyword>
<proteinExistence type="predicted"/>
<comment type="caution">
    <text evidence="2">The sequence shown here is derived from an EMBL/GenBank/DDBJ whole genome shotgun (WGS) entry which is preliminary data.</text>
</comment>
<feature type="transmembrane region" description="Helical" evidence="1">
    <location>
        <begin position="121"/>
        <end position="144"/>
    </location>
</feature>
<protein>
    <recommendedName>
        <fullName evidence="4">DUF3592 domain-containing protein</fullName>
    </recommendedName>
</protein>
<keyword evidence="1" id="KW-1133">Transmembrane helix</keyword>
<evidence type="ECO:0000256" key="1">
    <source>
        <dbReference type="SAM" id="Phobius"/>
    </source>
</evidence>
<reference evidence="3" key="1">
    <citation type="journal article" date="2019" name="Int. J. Syst. Evol. Microbiol.">
        <title>The Global Catalogue of Microorganisms (GCM) 10K type strain sequencing project: providing services to taxonomists for standard genome sequencing and annotation.</title>
        <authorList>
            <consortium name="The Broad Institute Genomics Platform"/>
            <consortium name="The Broad Institute Genome Sequencing Center for Infectious Disease"/>
            <person name="Wu L."/>
            <person name="Ma J."/>
        </authorList>
    </citation>
    <scope>NUCLEOTIDE SEQUENCE [LARGE SCALE GENOMIC DNA]</scope>
    <source>
        <strain evidence="3">JCM 18063</strain>
    </source>
</reference>
<accession>A0ABP8YC07</accession>
<name>A0ABP8YC07_9MICO</name>
<dbReference type="EMBL" id="BAABID010000007">
    <property type="protein sequence ID" value="GAA4725334.1"/>
    <property type="molecule type" value="Genomic_DNA"/>
</dbReference>